<dbReference type="RefSeq" id="YP_009612248.1">
    <property type="nucleotide sequence ID" value="NC_042013.1"/>
</dbReference>
<accession>A0A2L0V0J2</accession>
<organism evidence="1 2">
    <name type="scientific">Agrobacterium phage Atu_ph07</name>
    <dbReference type="NCBI Taxonomy" id="2024264"/>
    <lineage>
        <taxon>Viruses</taxon>
        <taxon>Duplodnaviria</taxon>
        <taxon>Heunggongvirae</taxon>
        <taxon>Uroviricota</taxon>
        <taxon>Caudoviricetes</taxon>
        <taxon>Polybotosvirus</taxon>
        <taxon>Polybotosvirus Atuph07</taxon>
    </lineage>
</organism>
<dbReference type="EMBL" id="MF403008">
    <property type="protein sequence ID" value="AUZ95342.1"/>
    <property type="molecule type" value="Genomic_DNA"/>
</dbReference>
<evidence type="ECO:0000313" key="1">
    <source>
        <dbReference type="EMBL" id="AUZ95342.1"/>
    </source>
</evidence>
<keyword evidence="2" id="KW-1185">Reference proteome</keyword>
<proteinExistence type="predicted"/>
<dbReference type="KEGG" id="vg:40088586"/>
<dbReference type="GeneID" id="40088586"/>
<sequence>MDKSYDYYVMAVHKNDPYDSLPLCELTCRLEKEPDIITDNIHDILKSTGHSLSGYHLVIINKLTGIGVYDSGYIEHYNVDDIYAVFQYNKPPEGFYEYVIDSIPPKNNSPKILYEIDGVSVTEDEYNQRVRITHVKEMTLEEIEKELGYKIILKK</sequence>
<name>A0A2L0V0J2_9CAUD</name>
<dbReference type="Proteomes" id="UP000223025">
    <property type="component" value="Segment"/>
</dbReference>
<protein>
    <submittedName>
        <fullName evidence="1">Uncharacterized protein</fullName>
    </submittedName>
</protein>
<reference evidence="1 2" key="1">
    <citation type="submission" date="2017-06" db="EMBL/GenBank/DDBJ databases">
        <authorList>
            <person name="Kim H.J."/>
            <person name="Triplett B.A."/>
        </authorList>
    </citation>
    <scope>NUCLEOTIDE SEQUENCE [LARGE SCALE GENOMIC DNA]</scope>
</reference>
<evidence type="ECO:0000313" key="2">
    <source>
        <dbReference type="Proteomes" id="UP000223025"/>
    </source>
</evidence>